<reference evidence="1" key="1">
    <citation type="journal article" date="2020" name="Nature">
        <title>Giant virus diversity and host interactions through global metagenomics.</title>
        <authorList>
            <person name="Schulz F."/>
            <person name="Roux S."/>
            <person name="Paez-Espino D."/>
            <person name="Jungbluth S."/>
            <person name="Walsh D.A."/>
            <person name="Denef V.J."/>
            <person name="McMahon K.D."/>
            <person name="Konstantinidis K.T."/>
            <person name="Eloe-Fadrosh E.A."/>
            <person name="Kyrpides N.C."/>
            <person name="Woyke T."/>
        </authorList>
    </citation>
    <scope>NUCLEOTIDE SEQUENCE</scope>
    <source>
        <strain evidence="1">GVMAG-M-3300023179-103</strain>
    </source>
</reference>
<dbReference type="EMBL" id="MN739697">
    <property type="protein sequence ID" value="QHT21858.1"/>
    <property type="molecule type" value="Genomic_DNA"/>
</dbReference>
<accession>A0A6C0DZE3</accession>
<evidence type="ECO:0000313" key="1">
    <source>
        <dbReference type="EMBL" id="QHT21858.1"/>
    </source>
</evidence>
<dbReference type="AlphaFoldDB" id="A0A6C0DZE3"/>
<sequence length="46" mass="5089">MYKSAIKLNKLNKKTNISSTYIGRNNNDTNGGTTTAIEDLGDRGIW</sequence>
<proteinExistence type="predicted"/>
<name>A0A6C0DZE3_9ZZZZ</name>
<organism evidence="1">
    <name type="scientific">viral metagenome</name>
    <dbReference type="NCBI Taxonomy" id="1070528"/>
    <lineage>
        <taxon>unclassified sequences</taxon>
        <taxon>metagenomes</taxon>
        <taxon>organismal metagenomes</taxon>
    </lineage>
</organism>
<protein>
    <submittedName>
        <fullName evidence="1">Uncharacterized protein</fullName>
    </submittedName>
</protein>